<dbReference type="InterPro" id="IPR001706">
    <property type="entry name" value="Ribosomal_bL35"/>
</dbReference>
<dbReference type="GO" id="GO:1990904">
    <property type="term" value="C:ribonucleoprotein complex"/>
    <property type="evidence" value="ECO:0007669"/>
    <property type="project" value="UniProtKB-KW"/>
</dbReference>
<dbReference type="AlphaFoldDB" id="A0A1G2BVQ8"/>
<dbReference type="GO" id="GO:0006412">
    <property type="term" value="P:translation"/>
    <property type="evidence" value="ECO:0007669"/>
    <property type="project" value="UniProtKB-UniRule"/>
</dbReference>
<feature type="region of interest" description="Disordered" evidence="6">
    <location>
        <begin position="1"/>
        <end position="52"/>
    </location>
</feature>
<gene>
    <name evidence="4" type="primary">rpmI</name>
    <name evidence="7" type="ORF">A3H70_04235</name>
</gene>
<dbReference type="PRINTS" id="PR00064">
    <property type="entry name" value="RIBOSOMALL35"/>
</dbReference>
<dbReference type="InterPro" id="IPR037229">
    <property type="entry name" value="Ribosomal_bL35_sf"/>
</dbReference>
<evidence type="ECO:0000313" key="7">
    <source>
        <dbReference type="EMBL" id="OGY92639.1"/>
    </source>
</evidence>
<comment type="similarity">
    <text evidence="1 4 5">Belongs to the bacterial ribosomal protein bL35 family.</text>
</comment>
<evidence type="ECO:0000256" key="1">
    <source>
        <dbReference type="ARBA" id="ARBA00006598"/>
    </source>
</evidence>
<dbReference type="STRING" id="1798553.A3H70_04235"/>
<protein>
    <recommendedName>
        <fullName evidence="4">Large ribosomal subunit protein bL35</fullName>
    </recommendedName>
</protein>
<evidence type="ECO:0000313" key="8">
    <source>
        <dbReference type="Proteomes" id="UP000178109"/>
    </source>
</evidence>
<keyword evidence="2 4" id="KW-0689">Ribosomal protein</keyword>
<evidence type="ECO:0000256" key="6">
    <source>
        <dbReference type="SAM" id="MobiDB-lite"/>
    </source>
</evidence>
<dbReference type="EMBL" id="MHKO01000018">
    <property type="protein sequence ID" value="OGY92639.1"/>
    <property type="molecule type" value="Genomic_DNA"/>
</dbReference>
<dbReference type="GO" id="GO:0005840">
    <property type="term" value="C:ribosome"/>
    <property type="evidence" value="ECO:0007669"/>
    <property type="project" value="UniProtKB-KW"/>
</dbReference>
<evidence type="ECO:0000256" key="3">
    <source>
        <dbReference type="ARBA" id="ARBA00023274"/>
    </source>
</evidence>
<organism evidence="7 8">
    <name type="scientific">Candidatus Komeilibacteria bacterium RIFCSPLOWO2_02_FULL_48_11</name>
    <dbReference type="NCBI Taxonomy" id="1798553"/>
    <lineage>
        <taxon>Bacteria</taxon>
        <taxon>Candidatus Komeiliibacteriota</taxon>
    </lineage>
</organism>
<dbReference type="SUPFAM" id="SSF143034">
    <property type="entry name" value="L35p-like"/>
    <property type="match status" value="1"/>
</dbReference>
<evidence type="ECO:0000256" key="5">
    <source>
        <dbReference type="RuleBase" id="RU000568"/>
    </source>
</evidence>
<dbReference type="Pfam" id="PF01632">
    <property type="entry name" value="Ribosomal_L35p"/>
    <property type="match status" value="1"/>
</dbReference>
<dbReference type="InterPro" id="IPR021137">
    <property type="entry name" value="Ribosomal_bL35-like"/>
</dbReference>
<dbReference type="PROSITE" id="PS00936">
    <property type="entry name" value="RIBOSOMAL_L35"/>
    <property type="match status" value="1"/>
</dbReference>
<accession>A0A1G2BVQ8</accession>
<dbReference type="HAMAP" id="MF_00514">
    <property type="entry name" value="Ribosomal_bL35"/>
    <property type="match status" value="1"/>
</dbReference>
<evidence type="ECO:0000256" key="4">
    <source>
        <dbReference type="HAMAP-Rule" id="MF_00514"/>
    </source>
</evidence>
<dbReference type="Gene3D" id="4.10.410.60">
    <property type="match status" value="1"/>
</dbReference>
<keyword evidence="3 4" id="KW-0687">Ribonucleoprotein</keyword>
<proteinExistence type="inferred from homology"/>
<comment type="caution">
    <text evidence="7">The sequence shown here is derived from an EMBL/GenBank/DDBJ whole genome shotgun (WGS) entry which is preliminary data.</text>
</comment>
<name>A0A1G2BVQ8_9BACT</name>
<sequence>MPKLKTQKSASKRVKITSSGKAIKRAAGQGHFNARERGETTMNKRRDVSLSTPTARTVKRLLPYA</sequence>
<evidence type="ECO:0000256" key="2">
    <source>
        <dbReference type="ARBA" id="ARBA00022980"/>
    </source>
</evidence>
<dbReference type="Proteomes" id="UP000178109">
    <property type="component" value="Unassembled WGS sequence"/>
</dbReference>
<dbReference type="GO" id="GO:0003735">
    <property type="term" value="F:structural constituent of ribosome"/>
    <property type="evidence" value="ECO:0007669"/>
    <property type="project" value="InterPro"/>
</dbReference>
<reference evidence="7 8" key="1">
    <citation type="journal article" date="2016" name="Nat. Commun.">
        <title>Thousands of microbial genomes shed light on interconnected biogeochemical processes in an aquifer system.</title>
        <authorList>
            <person name="Anantharaman K."/>
            <person name="Brown C.T."/>
            <person name="Hug L.A."/>
            <person name="Sharon I."/>
            <person name="Castelle C.J."/>
            <person name="Probst A.J."/>
            <person name="Thomas B.C."/>
            <person name="Singh A."/>
            <person name="Wilkins M.J."/>
            <person name="Karaoz U."/>
            <person name="Brodie E.L."/>
            <person name="Williams K.H."/>
            <person name="Hubbard S.S."/>
            <person name="Banfield J.F."/>
        </authorList>
    </citation>
    <scope>NUCLEOTIDE SEQUENCE [LARGE SCALE GENOMIC DNA]</scope>
</reference>
<feature type="compositionally biased region" description="Basic and acidic residues" evidence="6">
    <location>
        <begin position="33"/>
        <end position="48"/>
    </location>
</feature>
<dbReference type="InterPro" id="IPR018265">
    <property type="entry name" value="Ribosomal_bL35_CS"/>
</dbReference>